<reference evidence="1" key="2">
    <citation type="journal article" date="2022" name="Microbiol. Resour. Announc.">
        <title>Whole-Genome Sequence of Entomortierella parvispora E1425, a Mucoromycotan Fungus Associated with Burkholderiaceae-Related Endosymbiotic Bacteria.</title>
        <authorList>
            <person name="Herlambang A."/>
            <person name="Guo Y."/>
            <person name="Takashima Y."/>
            <person name="Narisawa K."/>
            <person name="Ohta H."/>
            <person name="Nishizawa T."/>
        </authorList>
    </citation>
    <scope>NUCLEOTIDE SEQUENCE</scope>
    <source>
        <strain evidence="1">E1425</strain>
    </source>
</reference>
<dbReference type="AlphaFoldDB" id="A0A9P3HLS5"/>
<protein>
    <submittedName>
        <fullName evidence="1">Uncharacterized protein</fullName>
    </submittedName>
</protein>
<keyword evidence="2" id="KW-1185">Reference proteome</keyword>
<comment type="caution">
    <text evidence="1">The sequence shown here is derived from an EMBL/GenBank/DDBJ whole genome shotgun (WGS) entry which is preliminary data.</text>
</comment>
<evidence type="ECO:0000313" key="1">
    <source>
        <dbReference type="EMBL" id="GJJ78920.1"/>
    </source>
</evidence>
<name>A0A9P3HLS5_9FUNG</name>
<dbReference type="EMBL" id="BQFW01000015">
    <property type="protein sequence ID" value="GJJ78920.1"/>
    <property type="molecule type" value="Genomic_DNA"/>
</dbReference>
<organism evidence="1 2">
    <name type="scientific">Entomortierella parvispora</name>
    <dbReference type="NCBI Taxonomy" id="205924"/>
    <lineage>
        <taxon>Eukaryota</taxon>
        <taxon>Fungi</taxon>
        <taxon>Fungi incertae sedis</taxon>
        <taxon>Mucoromycota</taxon>
        <taxon>Mortierellomycotina</taxon>
        <taxon>Mortierellomycetes</taxon>
        <taxon>Mortierellales</taxon>
        <taxon>Mortierellaceae</taxon>
        <taxon>Entomortierella</taxon>
    </lineage>
</organism>
<sequence>MGSSIMTMAINPVCSSTPLPPGNGIVSGTQPPVSFATLMVLPLCGCHSFKDVWGRTLGVNSKRERDPRRILQHGTTLGSWHSPREMLVIAEYPPFGLKVFSIWCNPGPTSNPFRQKSGRLVGRAEPSFPGNGEQNLAIPF</sequence>
<accession>A0A9P3HLS5</accession>
<evidence type="ECO:0000313" key="2">
    <source>
        <dbReference type="Proteomes" id="UP000827284"/>
    </source>
</evidence>
<reference evidence="1" key="1">
    <citation type="submission" date="2021-11" db="EMBL/GenBank/DDBJ databases">
        <authorList>
            <person name="Herlambang A."/>
            <person name="Guo Y."/>
            <person name="Takashima Y."/>
            <person name="Nishizawa T."/>
        </authorList>
    </citation>
    <scope>NUCLEOTIDE SEQUENCE</scope>
    <source>
        <strain evidence="1">E1425</strain>
    </source>
</reference>
<dbReference type="Proteomes" id="UP000827284">
    <property type="component" value="Unassembled WGS sequence"/>
</dbReference>
<proteinExistence type="predicted"/>
<gene>
    <name evidence="1" type="ORF">EMPS_11279</name>
</gene>